<feature type="region of interest" description="Disordered" evidence="1">
    <location>
        <begin position="1"/>
        <end position="20"/>
    </location>
</feature>
<dbReference type="Proteomes" id="UP001596066">
    <property type="component" value="Unassembled WGS sequence"/>
</dbReference>
<evidence type="ECO:0000313" key="2">
    <source>
        <dbReference type="EMBL" id="MFC5641527.1"/>
    </source>
</evidence>
<gene>
    <name evidence="2" type="ORF">ACFPZF_09165</name>
</gene>
<feature type="compositionally biased region" description="Basic and acidic residues" evidence="1">
    <location>
        <begin position="85"/>
        <end position="94"/>
    </location>
</feature>
<comment type="caution">
    <text evidence="2">The sequence shown here is derived from an EMBL/GenBank/DDBJ whole genome shotgun (WGS) entry which is preliminary data.</text>
</comment>
<sequence length="94" mass="10069">MSAQPDQLSPLPPAPAPMAAEDRRTWWPQALERDGAARALDYSWLAYGLTPPLDPVRSSLIRLDSPASAVAPYGAGGMDDEDGIDLDRPVGTRP</sequence>
<organism evidence="2 3">
    <name type="scientific">Kitasatospora cinereorecta</name>
    <dbReference type="NCBI Taxonomy" id="285560"/>
    <lineage>
        <taxon>Bacteria</taxon>
        <taxon>Bacillati</taxon>
        <taxon>Actinomycetota</taxon>
        <taxon>Actinomycetes</taxon>
        <taxon>Kitasatosporales</taxon>
        <taxon>Streptomycetaceae</taxon>
        <taxon>Kitasatospora</taxon>
    </lineage>
</organism>
<reference evidence="3" key="1">
    <citation type="journal article" date="2019" name="Int. J. Syst. Evol. Microbiol.">
        <title>The Global Catalogue of Microorganisms (GCM) 10K type strain sequencing project: providing services to taxonomists for standard genome sequencing and annotation.</title>
        <authorList>
            <consortium name="The Broad Institute Genomics Platform"/>
            <consortium name="The Broad Institute Genome Sequencing Center for Infectious Disease"/>
            <person name="Wu L."/>
            <person name="Ma J."/>
        </authorList>
    </citation>
    <scope>NUCLEOTIDE SEQUENCE [LARGE SCALE GENOMIC DNA]</scope>
    <source>
        <strain evidence="3">CGMCC 4.1622</strain>
    </source>
</reference>
<dbReference type="EMBL" id="JBHSOC010000012">
    <property type="protein sequence ID" value="MFC5641527.1"/>
    <property type="molecule type" value="Genomic_DNA"/>
</dbReference>
<feature type="region of interest" description="Disordered" evidence="1">
    <location>
        <begin position="71"/>
        <end position="94"/>
    </location>
</feature>
<proteinExistence type="predicted"/>
<evidence type="ECO:0000313" key="3">
    <source>
        <dbReference type="Proteomes" id="UP001596066"/>
    </source>
</evidence>
<keyword evidence="3" id="KW-1185">Reference proteome</keyword>
<protein>
    <submittedName>
        <fullName evidence="2">Uncharacterized protein</fullName>
    </submittedName>
</protein>
<dbReference type="RefSeq" id="WP_346146160.1">
    <property type="nucleotide sequence ID" value="NZ_BAAAUA010000026.1"/>
</dbReference>
<accession>A0ABW0V758</accession>
<name>A0ABW0V758_9ACTN</name>
<evidence type="ECO:0000256" key="1">
    <source>
        <dbReference type="SAM" id="MobiDB-lite"/>
    </source>
</evidence>